<organism evidence="9">
    <name type="scientific">Candida tenuis (strain ATCC 10573 / BCRC 21748 / CBS 615 / JCM 9827 / NBRC 10315 / NRRL Y-1498 / VKM Y-70)</name>
    <name type="common">Yeast</name>
    <name type="synonym">Yamadazyma tenuis</name>
    <dbReference type="NCBI Taxonomy" id="590646"/>
    <lineage>
        <taxon>Eukaryota</taxon>
        <taxon>Fungi</taxon>
        <taxon>Dikarya</taxon>
        <taxon>Ascomycota</taxon>
        <taxon>Saccharomycotina</taxon>
        <taxon>Pichiomycetes</taxon>
        <taxon>Debaryomycetaceae</taxon>
        <taxon>Yamadazyma</taxon>
    </lineage>
</organism>
<feature type="transmembrane region" description="Helical" evidence="6">
    <location>
        <begin position="257"/>
        <end position="282"/>
    </location>
</feature>
<feature type="transmembrane region" description="Helical" evidence="6">
    <location>
        <begin position="382"/>
        <end position="399"/>
    </location>
</feature>
<feature type="transmembrane region" description="Helical" evidence="6">
    <location>
        <begin position="187"/>
        <end position="209"/>
    </location>
</feature>
<feature type="transmembrane region" description="Helical" evidence="6">
    <location>
        <begin position="96"/>
        <end position="119"/>
    </location>
</feature>
<evidence type="ECO:0000313" key="9">
    <source>
        <dbReference type="Proteomes" id="UP000000707"/>
    </source>
</evidence>
<evidence type="ECO:0000259" key="7">
    <source>
        <dbReference type="PROSITE" id="PS50850"/>
    </source>
</evidence>
<evidence type="ECO:0000256" key="5">
    <source>
        <dbReference type="ARBA" id="ARBA00023136"/>
    </source>
</evidence>
<name>G3BDW8_CANTC</name>
<dbReference type="AlphaFoldDB" id="G3BDW8"/>
<sequence>MKYADITKDMVLTPEAEKRILRKVDMIVLPFMTVMYGVQFMDRSTLGYSAIMGVKDIGPMVGTMYSWLTTGFYIAYLAWAFPGSWTLQKFPLVKTLCAYIFLWGFVLAMHAAVFTYPAIMVCRLFLGIFEAPLLTGLSLMGNNFYRKDEQFKRMAFIYAGTGFGNILGSVVAYGIEKDATNWVLTSWRSLFLILGVVTMVLAVAMVLVVPDLPTQAWWLSEEDKLLTVERIRDNEQGFGTKDFKWHQVKEAFLEPRAYLFAMLAICIELPNSGITAYGSILLNTEFEFDTEKALLMKAPTGVVQLFGLSLIGILNSKRLIKHPTIVALIGLCFALMGGCMLCFSKNKYAALAGFYLIGFSPISMVTALTGLSADIAGRTKKVVCNGIYLVGFCFSSAVGPQTFLASEAPNYPTAKYCLVGFYIGAMFTIAILGYYNYSVNKKRDSERDALGDAYKKVENSAFIDMTDRENKDFRYTW</sequence>
<dbReference type="InterPro" id="IPR011701">
    <property type="entry name" value="MFS"/>
</dbReference>
<evidence type="ECO:0000256" key="6">
    <source>
        <dbReference type="SAM" id="Phobius"/>
    </source>
</evidence>
<dbReference type="GO" id="GO:0022857">
    <property type="term" value="F:transmembrane transporter activity"/>
    <property type="evidence" value="ECO:0007669"/>
    <property type="project" value="InterPro"/>
</dbReference>
<dbReference type="PANTHER" id="PTHR43791">
    <property type="entry name" value="PERMEASE-RELATED"/>
    <property type="match status" value="1"/>
</dbReference>
<evidence type="ECO:0000256" key="4">
    <source>
        <dbReference type="ARBA" id="ARBA00022989"/>
    </source>
</evidence>
<feature type="transmembrane region" description="Helical" evidence="6">
    <location>
        <begin position="64"/>
        <end position="84"/>
    </location>
</feature>
<dbReference type="eggNOG" id="KOG2533">
    <property type="taxonomic scope" value="Eukaryota"/>
</dbReference>
<feature type="transmembrane region" description="Helical" evidence="6">
    <location>
        <begin position="349"/>
        <end position="370"/>
    </location>
</feature>
<feature type="transmembrane region" description="Helical" evidence="6">
    <location>
        <begin position="294"/>
        <end position="313"/>
    </location>
</feature>
<dbReference type="PROSITE" id="PS50850">
    <property type="entry name" value="MFS"/>
    <property type="match status" value="1"/>
</dbReference>
<dbReference type="InterPro" id="IPR036259">
    <property type="entry name" value="MFS_trans_sf"/>
</dbReference>
<dbReference type="Gene3D" id="1.20.1250.20">
    <property type="entry name" value="MFS general substrate transporter like domains"/>
    <property type="match status" value="2"/>
</dbReference>
<feature type="transmembrane region" description="Helical" evidence="6">
    <location>
        <begin position="125"/>
        <end position="144"/>
    </location>
</feature>
<dbReference type="OrthoDB" id="6730379at2759"/>
<dbReference type="SUPFAM" id="SSF103473">
    <property type="entry name" value="MFS general substrate transporter"/>
    <property type="match status" value="1"/>
</dbReference>
<feature type="transmembrane region" description="Helical" evidence="6">
    <location>
        <begin position="20"/>
        <end position="38"/>
    </location>
</feature>
<evidence type="ECO:0000256" key="1">
    <source>
        <dbReference type="ARBA" id="ARBA00004141"/>
    </source>
</evidence>
<gene>
    <name evidence="8" type="ORF">CANTEDRAFT_132176</name>
</gene>
<proteinExistence type="predicted"/>
<keyword evidence="4 6" id="KW-1133">Transmembrane helix</keyword>
<dbReference type="Proteomes" id="UP000000707">
    <property type="component" value="Unassembled WGS sequence"/>
</dbReference>
<keyword evidence="9" id="KW-1185">Reference proteome</keyword>
<dbReference type="GeneID" id="18249599"/>
<keyword evidence="5 6" id="KW-0472">Membrane</keyword>
<protein>
    <submittedName>
        <fullName evidence="8">MFS general substrate transporter</fullName>
    </submittedName>
</protein>
<evidence type="ECO:0000256" key="3">
    <source>
        <dbReference type="ARBA" id="ARBA00022692"/>
    </source>
</evidence>
<dbReference type="InterPro" id="IPR020846">
    <property type="entry name" value="MFS_dom"/>
</dbReference>
<reference evidence="8 9" key="1">
    <citation type="journal article" date="2011" name="Proc. Natl. Acad. Sci. U.S.A.">
        <title>Comparative genomics of xylose-fermenting fungi for enhanced biofuel production.</title>
        <authorList>
            <person name="Wohlbach D.J."/>
            <person name="Kuo A."/>
            <person name="Sato T.K."/>
            <person name="Potts K.M."/>
            <person name="Salamov A.A."/>
            <person name="LaButti K.M."/>
            <person name="Sun H."/>
            <person name="Clum A."/>
            <person name="Pangilinan J.L."/>
            <person name="Lindquist E.A."/>
            <person name="Lucas S."/>
            <person name="Lapidus A."/>
            <person name="Jin M."/>
            <person name="Gunawan C."/>
            <person name="Balan V."/>
            <person name="Dale B.E."/>
            <person name="Jeffries T.W."/>
            <person name="Zinkel R."/>
            <person name="Barry K.W."/>
            <person name="Grigoriev I.V."/>
            <person name="Gasch A.P."/>
        </authorList>
    </citation>
    <scope>NUCLEOTIDE SEQUENCE [LARGE SCALE GENOMIC DNA]</scope>
    <source>
        <strain evidence="9">ATCC 10573 / BCRC 21748 / CBS 615 / JCM 9827 / NBRC 10315 / NRRL Y-1498 / VKM Y-70</strain>
    </source>
</reference>
<dbReference type="Pfam" id="PF07690">
    <property type="entry name" value="MFS_1"/>
    <property type="match status" value="1"/>
</dbReference>
<dbReference type="HOGENOM" id="CLU_001265_0_5_1"/>
<feature type="domain" description="Major facilitator superfamily (MFS) profile" evidence="7">
    <location>
        <begin position="28"/>
        <end position="442"/>
    </location>
</feature>
<keyword evidence="3 6" id="KW-0812">Transmembrane</keyword>
<accession>G3BDW8</accession>
<dbReference type="KEGG" id="cten:18249599"/>
<evidence type="ECO:0000313" key="8">
    <source>
        <dbReference type="EMBL" id="EGV60400.1"/>
    </source>
</evidence>
<dbReference type="PANTHER" id="PTHR43791:SF1">
    <property type="entry name" value="ALLANTOATE PERMEASE"/>
    <property type="match status" value="1"/>
</dbReference>
<feature type="transmembrane region" description="Helical" evidence="6">
    <location>
        <begin position="156"/>
        <end position="175"/>
    </location>
</feature>
<comment type="subcellular location">
    <subcellularLocation>
        <location evidence="1">Membrane</location>
        <topology evidence="1">Multi-pass membrane protein</topology>
    </subcellularLocation>
</comment>
<evidence type="ECO:0000256" key="2">
    <source>
        <dbReference type="ARBA" id="ARBA00022448"/>
    </source>
</evidence>
<keyword evidence="2" id="KW-0813">Transport</keyword>
<feature type="transmembrane region" description="Helical" evidence="6">
    <location>
        <begin position="325"/>
        <end position="343"/>
    </location>
</feature>
<dbReference type="GO" id="GO:0016020">
    <property type="term" value="C:membrane"/>
    <property type="evidence" value="ECO:0007669"/>
    <property type="project" value="UniProtKB-SubCell"/>
</dbReference>
<feature type="transmembrane region" description="Helical" evidence="6">
    <location>
        <begin position="419"/>
        <end position="437"/>
    </location>
</feature>
<dbReference type="EMBL" id="GL996528">
    <property type="protein sequence ID" value="EGV60400.1"/>
    <property type="molecule type" value="Genomic_DNA"/>
</dbReference>